<organism evidence="1">
    <name type="scientific">Amphimedon queenslandica</name>
    <name type="common">Sponge</name>
    <dbReference type="NCBI Taxonomy" id="400682"/>
    <lineage>
        <taxon>Eukaryota</taxon>
        <taxon>Metazoa</taxon>
        <taxon>Porifera</taxon>
        <taxon>Demospongiae</taxon>
        <taxon>Heteroscleromorpha</taxon>
        <taxon>Haplosclerida</taxon>
        <taxon>Niphatidae</taxon>
        <taxon>Amphimedon</taxon>
    </lineage>
</organism>
<dbReference type="OrthoDB" id="5977701at2759"/>
<dbReference type="EnsemblMetazoa" id="Aqu2.1.07916_001">
    <property type="protein sequence ID" value="Aqu2.1.07916_001"/>
    <property type="gene ID" value="Aqu2.1.07916"/>
</dbReference>
<sequence length="235" mass="26712">MREGADIHKTWTWLQKSDIKPETDRGSYLCGQEQELRTNYIKCKIDGSIEVQEDEKVEKCQELRQEIVKLWGMKKVEVILIVVGALGAISHRISDWLKRLEINIKVCREPIVQESNIQNKSPALVADLAIRGVWSPQSEALLDICVVNTDTQLYLNRSLSDVLAKAEEEKKVKYLTACEAKQALFTPICVSVAGTVGREANAFLKRLGERLSLKWTRHYSEVINWLGSQLTFAII</sequence>
<reference evidence="1" key="1">
    <citation type="submission" date="2017-05" db="UniProtKB">
        <authorList>
            <consortium name="EnsemblMetazoa"/>
        </authorList>
    </citation>
    <scope>IDENTIFICATION</scope>
</reference>
<accession>A0A1X7T0Q2</accession>
<proteinExistence type="predicted"/>
<dbReference type="InParanoid" id="A0A1X7T0Q2"/>
<evidence type="ECO:0000313" key="1">
    <source>
        <dbReference type="EnsemblMetazoa" id="Aqu2.1.07916_001"/>
    </source>
</evidence>
<protein>
    <submittedName>
        <fullName evidence="1">Uncharacterized protein</fullName>
    </submittedName>
</protein>
<dbReference type="AlphaFoldDB" id="A0A1X7T0Q2"/>
<name>A0A1X7T0Q2_AMPQE</name>